<name>A0A2S3H464_9POAL</name>
<organism evidence="2">
    <name type="scientific">Panicum hallii</name>
    <dbReference type="NCBI Taxonomy" id="206008"/>
    <lineage>
        <taxon>Eukaryota</taxon>
        <taxon>Viridiplantae</taxon>
        <taxon>Streptophyta</taxon>
        <taxon>Embryophyta</taxon>
        <taxon>Tracheophyta</taxon>
        <taxon>Spermatophyta</taxon>
        <taxon>Magnoliopsida</taxon>
        <taxon>Liliopsida</taxon>
        <taxon>Poales</taxon>
        <taxon>Poaceae</taxon>
        <taxon>PACMAD clade</taxon>
        <taxon>Panicoideae</taxon>
        <taxon>Panicodae</taxon>
        <taxon>Paniceae</taxon>
        <taxon>Panicinae</taxon>
        <taxon>Panicum</taxon>
        <taxon>Panicum sect. Panicum</taxon>
    </lineage>
</organism>
<reference evidence="2" key="1">
    <citation type="submission" date="2018-04" db="EMBL/GenBank/DDBJ databases">
        <title>WGS assembly of Panicum hallii.</title>
        <authorList>
            <person name="Lovell J."/>
            <person name="Jenkins J."/>
            <person name="Lowry D."/>
            <person name="Mamidi S."/>
            <person name="Sreedasyam A."/>
            <person name="Weng X."/>
            <person name="Barry K."/>
            <person name="Bonette J."/>
            <person name="Campitelli B."/>
            <person name="Daum C."/>
            <person name="Gordon S."/>
            <person name="Gould B."/>
            <person name="Lipzen A."/>
            <person name="Macqueen A."/>
            <person name="Palacio-Mejia J."/>
            <person name="Plott C."/>
            <person name="Shakirov E."/>
            <person name="Shu S."/>
            <person name="Yoshinaga Y."/>
            <person name="Zane M."/>
            <person name="Rokhsar D."/>
            <person name="Grimwood J."/>
            <person name="Schmutz J."/>
            <person name="Juenger T."/>
        </authorList>
    </citation>
    <scope>NUCLEOTIDE SEQUENCE [LARGE SCALE GENOMIC DNA]</scope>
    <source>
        <strain evidence="2">FIL2</strain>
    </source>
</reference>
<accession>A0A2S3H464</accession>
<feature type="region of interest" description="Disordered" evidence="1">
    <location>
        <begin position="32"/>
        <end position="89"/>
    </location>
</feature>
<evidence type="ECO:0000256" key="1">
    <source>
        <dbReference type="SAM" id="MobiDB-lite"/>
    </source>
</evidence>
<dbReference type="AlphaFoldDB" id="A0A2S3H464"/>
<gene>
    <name evidence="2" type="ORF">PAHAL_2G457600</name>
</gene>
<feature type="compositionally biased region" description="Pro residues" evidence="1">
    <location>
        <begin position="56"/>
        <end position="68"/>
    </location>
</feature>
<proteinExistence type="predicted"/>
<dbReference type="Gramene" id="PAN15008">
    <property type="protein sequence ID" value="PAN15008"/>
    <property type="gene ID" value="PAHAL_2G457600"/>
</dbReference>
<sequence length="147" mass="16110">MLMEEDIDDKFYQFPDHPALLNAQQPYAQILLSDESATNSNSNSSFRRDRCQLHPHPTPPHPPNPPGPTTQSSSPSCSAPRPTPTRCSEDLKNTIGKILGVAGVTLSNPRLMLPAVIFGLSDHFQNNISISEVYCGSWWGLDACSYG</sequence>
<evidence type="ECO:0000313" key="2">
    <source>
        <dbReference type="EMBL" id="PAN15008.1"/>
    </source>
</evidence>
<dbReference type="EMBL" id="CM008047">
    <property type="protein sequence ID" value="PAN15008.1"/>
    <property type="molecule type" value="Genomic_DNA"/>
</dbReference>
<protein>
    <submittedName>
        <fullName evidence="2">Uncharacterized protein</fullName>
    </submittedName>
</protein>
<dbReference type="Proteomes" id="UP000243499">
    <property type="component" value="Chromosome 2"/>
</dbReference>
<feature type="compositionally biased region" description="Low complexity" evidence="1">
    <location>
        <begin position="69"/>
        <end position="80"/>
    </location>
</feature>